<dbReference type="EMBL" id="MU853448">
    <property type="protein sequence ID" value="KAK4129913.1"/>
    <property type="molecule type" value="Genomic_DNA"/>
</dbReference>
<evidence type="ECO:0000313" key="2">
    <source>
        <dbReference type="Proteomes" id="UP001304895"/>
    </source>
</evidence>
<comment type="caution">
    <text evidence="1">The sequence shown here is derived from an EMBL/GenBank/DDBJ whole genome shotgun (WGS) entry which is preliminary data.</text>
</comment>
<name>A0AAN6UBD7_9PEZI</name>
<evidence type="ECO:0000313" key="1">
    <source>
        <dbReference type="EMBL" id="KAK4129913.1"/>
    </source>
</evidence>
<accession>A0AAN6UBD7</accession>
<proteinExistence type="predicted"/>
<reference evidence="1" key="2">
    <citation type="submission" date="2023-05" db="EMBL/GenBank/DDBJ databases">
        <authorList>
            <consortium name="Lawrence Berkeley National Laboratory"/>
            <person name="Steindorff A."/>
            <person name="Hensen N."/>
            <person name="Bonometti L."/>
            <person name="Westerberg I."/>
            <person name="Brannstrom I.O."/>
            <person name="Guillou S."/>
            <person name="Cros-Aarteil S."/>
            <person name="Calhoun S."/>
            <person name="Haridas S."/>
            <person name="Kuo A."/>
            <person name="Mondo S."/>
            <person name="Pangilinan J."/>
            <person name="Riley R."/>
            <person name="Labutti K."/>
            <person name="Andreopoulos B."/>
            <person name="Lipzen A."/>
            <person name="Chen C."/>
            <person name="Yanf M."/>
            <person name="Daum C."/>
            <person name="Ng V."/>
            <person name="Clum A."/>
            <person name="Ohm R."/>
            <person name="Martin F."/>
            <person name="Silar P."/>
            <person name="Natvig D."/>
            <person name="Lalanne C."/>
            <person name="Gautier V."/>
            <person name="Ament-Velasquez S.L."/>
            <person name="Kruys A."/>
            <person name="Hutchinson M.I."/>
            <person name="Powell A.J."/>
            <person name="Barry K."/>
            <person name="Miller A.N."/>
            <person name="Grigoriev I.V."/>
            <person name="Debuchy R."/>
            <person name="Gladieux P."/>
            <person name="Thoren M.H."/>
            <person name="Johannesson H."/>
        </authorList>
    </citation>
    <scope>NUCLEOTIDE SEQUENCE</scope>
    <source>
        <strain evidence="1">CBS 123565</strain>
    </source>
</reference>
<organism evidence="1 2">
    <name type="scientific">Trichocladium antarcticum</name>
    <dbReference type="NCBI Taxonomy" id="1450529"/>
    <lineage>
        <taxon>Eukaryota</taxon>
        <taxon>Fungi</taxon>
        <taxon>Dikarya</taxon>
        <taxon>Ascomycota</taxon>
        <taxon>Pezizomycotina</taxon>
        <taxon>Sordariomycetes</taxon>
        <taxon>Sordariomycetidae</taxon>
        <taxon>Sordariales</taxon>
        <taxon>Chaetomiaceae</taxon>
        <taxon>Trichocladium</taxon>
    </lineage>
</organism>
<dbReference type="AlphaFoldDB" id="A0AAN6UBD7"/>
<dbReference type="Proteomes" id="UP001304895">
    <property type="component" value="Unassembled WGS sequence"/>
</dbReference>
<gene>
    <name evidence="1" type="ORF">BT67DRAFT_446202</name>
</gene>
<reference evidence="1" key="1">
    <citation type="journal article" date="2023" name="Mol. Phylogenet. Evol.">
        <title>Genome-scale phylogeny and comparative genomics of the fungal order Sordariales.</title>
        <authorList>
            <person name="Hensen N."/>
            <person name="Bonometti L."/>
            <person name="Westerberg I."/>
            <person name="Brannstrom I.O."/>
            <person name="Guillou S."/>
            <person name="Cros-Aarteil S."/>
            <person name="Calhoun S."/>
            <person name="Haridas S."/>
            <person name="Kuo A."/>
            <person name="Mondo S."/>
            <person name="Pangilinan J."/>
            <person name="Riley R."/>
            <person name="LaButti K."/>
            <person name="Andreopoulos B."/>
            <person name="Lipzen A."/>
            <person name="Chen C."/>
            <person name="Yan M."/>
            <person name="Daum C."/>
            <person name="Ng V."/>
            <person name="Clum A."/>
            <person name="Steindorff A."/>
            <person name="Ohm R.A."/>
            <person name="Martin F."/>
            <person name="Silar P."/>
            <person name="Natvig D.O."/>
            <person name="Lalanne C."/>
            <person name="Gautier V."/>
            <person name="Ament-Velasquez S.L."/>
            <person name="Kruys A."/>
            <person name="Hutchinson M.I."/>
            <person name="Powell A.J."/>
            <person name="Barry K."/>
            <person name="Miller A.N."/>
            <person name="Grigoriev I.V."/>
            <person name="Debuchy R."/>
            <person name="Gladieux P."/>
            <person name="Hiltunen Thoren M."/>
            <person name="Johannesson H."/>
        </authorList>
    </citation>
    <scope>NUCLEOTIDE SEQUENCE</scope>
    <source>
        <strain evidence="1">CBS 123565</strain>
    </source>
</reference>
<keyword evidence="2" id="KW-1185">Reference proteome</keyword>
<protein>
    <submittedName>
        <fullName evidence="1">Uncharacterized protein</fullName>
    </submittedName>
</protein>
<sequence>MSPIPRNLIRMTQRIKKQGLRNNTLNLVESATWQPDLAHFTQAMLKNPSHTSHSDSRPHATALLATETQAAQYKSQAVHIYYDENYNYAGHTLFEERDNKPSDD</sequence>